<reference evidence="2" key="1">
    <citation type="journal article" date="2020" name="Stud. Mycol.">
        <title>101 Dothideomycetes genomes: a test case for predicting lifestyles and emergence of pathogens.</title>
        <authorList>
            <person name="Haridas S."/>
            <person name="Albert R."/>
            <person name="Binder M."/>
            <person name="Bloem J."/>
            <person name="Labutti K."/>
            <person name="Salamov A."/>
            <person name="Andreopoulos B."/>
            <person name="Baker S."/>
            <person name="Barry K."/>
            <person name="Bills G."/>
            <person name="Bluhm B."/>
            <person name="Cannon C."/>
            <person name="Castanera R."/>
            <person name="Culley D."/>
            <person name="Daum C."/>
            <person name="Ezra D."/>
            <person name="Gonzalez J."/>
            <person name="Henrissat B."/>
            <person name="Kuo A."/>
            <person name="Liang C."/>
            <person name="Lipzen A."/>
            <person name="Lutzoni F."/>
            <person name="Magnuson J."/>
            <person name="Mondo S."/>
            <person name="Nolan M."/>
            <person name="Ohm R."/>
            <person name="Pangilinan J."/>
            <person name="Park H.-J."/>
            <person name="Ramirez L."/>
            <person name="Alfaro M."/>
            <person name="Sun H."/>
            <person name="Tritt A."/>
            <person name="Yoshinaga Y."/>
            <person name="Zwiers L.-H."/>
            <person name="Turgeon B."/>
            <person name="Goodwin S."/>
            <person name="Spatafora J."/>
            <person name="Crous P."/>
            <person name="Grigoriev I."/>
        </authorList>
    </citation>
    <scope>NUCLEOTIDE SEQUENCE</scope>
    <source>
        <strain evidence="2">CBS 113818</strain>
    </source>
</reference>
<dbReference type="Pfam" id="PF12937">
    <property type="entry name" value="F-box-like"/>
    <property type="match status" value="1"/>
</dbReference>
<dbReference type="PROSITE" id="PS50181">
    <property type="entry name" value="FBOX"/>
    <property type="match status" value="1"/>
</dbReference>
<dbReference type="InterPro" id="IPR001810">
    <property type="entry name" value="F-box_dom"/>
</dbReference>
<dbReference type="SUPFAM" id="SSF81383">
    <property type="entry name" value="F-box domain"/>
    <property type="match status" value="1"/>
</dbReference>
<proteinExistence type="predicted"/>
<gene>
    <name evidence="2" type="ORF">CC86DRAFT_374101</name>
</gene>
<dbReference type="Proteomes" id="UP000799424">
    <property type="component" value="Unassembled WGS sequence"/>
</dbReference>
<feature type="domain" description="F-box" evidence="1">
    <location>
        <begin position="38"/>
        <end position="85"/>
    </location>
</feature>
<dbReference type="OrthoDB" id="3792649at2759"/>
<evidence type="ECO:0000313" key="3">
    <source>
        <dbReference type="Proteomes" id="UP000799424"/>
    </source>
</evidence>
<dbReference type="CDD" id="cd09917">
    <property type="entry name" value="F-box_SF"/>
    <property type="match status" value="1"/>
</dbReference>
<evidence type="ECO:0000313" key="2">
    <source>
        <dbReference type="EMBL" id="KAF2821260.1"/>
    </source>
</evidence>
<dbReference type="InterPro" id="IPR036047">
    <property type="entry name" value="F-box-like_dom_sf"/>
</dbReference>
<name>A0A6A6ZJP2_9PLEO</name>
<dbReference type="AlphaFoldDB" id="A0A6A6ZJP2"/>
<protein>
    <recommendedName>
        <fullName evidence="1">F-box domain-containing protein</fullName>
    </recommendedName>
</protein>
<organism evidence="2 3">
    <name type="scientific">Ophiobolus disseminans</name>
    <dbReference type="NCBI Taxonomy" id="1469910"/>
    <lineage>
        <taxon>Eukaryota</taxon>
        <taxon>Fungi</taxon>
        <taxon>Dikarya</taxon>
        <taxon>Ascomycota</taxon>
        <taxon>Pezizomycotina</taxon>
        <taxon>Dothideomycetes</taxon>
        <taxon>Pleosporomycetidae</taxon>
        <taxon>Pleosporales</taxon>
        <taxon>Pleosporineae</taxon>
        <taxon>Phaeosphaeriaceae</taxon>
        <taxon>Ophiobolus</taxon>
    </lineage>
</organism>
<keyword evidence="3" id="KW-1185">Reference proteome</keyword>
<accession>A0A6A6ZJP2</accession>
<dbReference type="EMBL" id="MU006238">
    <property type="protein sequence ID" value="KAF2821260.1"/>
    <property type="molecule type" value="Genomic_DNA"/>
</dbReference>
<sequence>MPTEWPVTDAPPFRELLDKYRYDGASETTFTKKISNTQCATHKLPVEILLQIGRFLSFPDRLSLRYTCRWFTANLPTHDARFQDRADFAARLTVDAYARRLRLETRLIFYDILFCRACLRPHEISSFSDSQRKQPPMTRKCIGASNALNVCNHNTLSLDAVIMYAYQQGREIHCKKHIGQSPAVFTSDGYGVTLTVALHETAFDNSNTLSWTTVRRILIEKNWPICPHMHTTNVELQDRLFKKRAQTYRRKQRNVNADTGSVFAPAHVHTSTNIRCEYRQCDTTFTIKRAVPGGWFNMMVRRELGTLESATDPKWCAQLEPSSEI</sequence>
<evidence type="ECO:0000259" key="1">
    <source>
        <dbReference type="PROSITE" id="PS50181"/>
    </source>
</evidence>